<dbReference type="PROSITE" id="PS51257">
    <property type="entry name" value="PROKAR_LIPOPROTEIN"/>
    <property type="match status" value="1"/>
</dbReference>
<evidence type="ECO:0000256" key="1">
    <source>
        <dbReference type="SAM" id="Coils"/>
    </source>
</evidence>
<dbReference type="Proteomes" id="UP000050360">
    <property type="component" value="Unassembled WGS sequence"/>
</dbReference>
<name>A0A0N8KQP1_9EURY</name>
<organism evidence="2 3">
    <name type="scientific">Candidatus Methanoperedens nitratireducens</name>
    <dbReference type="NCBI Taxonomy" id="1392998"/>
    <lineage>
        <taxon>Archaea</taxon>
        <taxon>Methanobacteriati</taxon>
        <taxon>Methanobacteriota</taxon>
        <taxon>Stenosarchaea group</taxon>
        <taxon>Methanomicrobia</taxon>
        <taxon>Methanosarcinales</taxon>
        <taxon>ANME-2 cluster</taxon>
        <taxon>Candidatus Methanoperedentaceae</taxon>
        <taxon>Candidatus Methanoperedens</taxon>
    </lineage>
</organism>
<dbReference type="SUPFAM" id="SSF47095">
    <property type="entry name" value="HMG-box"/>
    <property type="match status" value="1"/>
</dbReference>
<comment type="caution">
    <text evidence="2">The sequence shown here is derived from an EMBL/GenBank/DDBJ whole genome shotgun (WGS) entry which is preliminary data.</text>
</comment>
<proteinExistence type="predicted"/>
<dbReference type="EMBL" id="LKCM01000210">
    <property type="protein sequence ID" value="KPQ42682.1"/>
    <property type="molecule type" value="Genomic_DNA"/>
</dbReference>
<evidence type="ECO:0000313" key="3">
    <source>
        <dbReference type="Proteomes" id="UP000050360"/>
    </source>
</evidence>
<gene>
    <name evidence="2" type="ORF">MPEBLZ_02746</name>
</gene>
<dbReference type="Pfam" id="PF09826">
    <property type="entry name" value="Beta_propel"/>
    <property type="match status" value="1"/>
</dbReference>
<dbReference type="InterPro" id="IPR019198">
    <property type="entry name" value="Beta_propeller_containing"/>
</dbReference>
<accession>A0A0N8KQP1</accession>
<dbReference type="AlphaFoldDB" id="A0A0N8KQP1"/>
<reference evidence="2 3" key="1">
    <citation type="submission" date="2015-09" db="EMBL/GenBank/DDBJ databases">
        <title>A metagenomics-based metabolic model of nitrate-dependent anaerobic oxidation of methane by Methanoperedens-like archaea.</title>
        <authorList>
            <person name="Arshad A."/>
            <person name="Speth D.R."/>
            <person name="De Graaf R.M."/>
            <person name="Op Den Camp H.J."/>
            <person name="Jetten M.S."/>
            <person name="Welte C.U."/>
        </authorList>
    </citation>
    <scope>NUCLEOTIDE SEQUENCE [LARGE SCALE GENOMIC DNA]</scope>
</reference>
<feature type="non-terminal residue" evidence="2">
    <location>
        <position position="681"/>
    </location>
</feature>
<sequence>MNKKVVILILAMISIAIFSGCIQADMKTIDEEKSVGNTTVFPVPGSTQELKKFSSAYELREYLKASAQNTGASGGFWMGRDFAIAGSEMGRVTAVPAASVSKGEAVSIQAPSGGTAADYSKTNIQVEGVDEADFVKNDGKYIYVIAQNRLVILDAFPASDAKILSSTLIEGRPKDIFVNGDRLMIFMEDTDTVYGIAEYDYMPRPRNTMKTVALIYDISNRKNPEEVANYSISGNYFQSRMIGDNVYFIAKDSVYYYNDFVDMPVIRKGSARIMAPDVYYFDNPEQNYVFHTIASINIKKTDSINAKTFMMGYSDNLYVSQNNIYITYRKNMPVLYYESQREERFYEVVLPLLPQDARNKINEIKNSNLDQHEKWDKISSILEDTFNRMTEKEKQQYQEDVRKAVEEYEIKLAQEREKTVIQKIGIENGAIEYKTKGEVPGSLLNQFSMDESGDYFRVATTSQFWTQNSNIQYNNVYVLDSDLKIAGKLEKIAQDERIYSTRFIGNRLYMVTFKRIDPLFVIDLTDPNKPQVLGQLKIPGFSDYLHPYDENHIIGVGKETAENEWGGVSIKGVKVSLFDVSDVNNPKQIDTYEIGKAGTDSEALRDHKAFLFDKKKNLLVIPVREVTGKEQYDSRYGYMQKVWQGAYVFDITLNGFKLKGKISHFDDFEEQYYYWGSPGAV</sequence>
<dbReference type="InterPro" id="IPR036910">
    <property type="entry name" value="HMG_box_dom_sf"/>
</dbReference>
<protein>
    <submittedName>
        <fullName evidence="2">Beta propeller domain protein</fullName>
    </submittedName>
</protein>
<feature type="coiled-coil region" evidence="1">
    <location>
        <begin position="387"/>
        <end position="418"/>
    </location>
</feature>
<keyword evidence="1" id="KW-0175">Coiled coil</keyword>
<evidence type="ECO:0000313" key="2">
    <source>
        <dbReference type="EMBL" id="KPQ42682.1"/>
    </source>
</evidence>